<gene>
    <name evidence="2" type="ORF">ENV38_04995</name>
</gene>
<dbReference type="EMBL" id="DTGD01000185">
    <property type="protein sequence ID" value="HGB36244.1"/>
    <property type="molecule type" value="Genomic_DNA"/>
</dbReference>
<proteinExistence type="predicted"/>
<dbReference type="AlphaFoldDB" id="A0A7V3KP10"/>
<evidence type="ECO:0008006" key="3">
    <source>
        <dbReference type="Google" id="ProtNLM"/>
    </source>
</evidence>
<comment type="caution">
    <text evidence="2">The sequence shown here is derived from an EMBL/GenBank/DDBJ whole genome shotgun (WGS) entry which is preliminary data.</text>
</comment>
<name>A0A7V3KP10_UNCW3</name>
<accession>A0A7V3KP10</accession>
<protein>
    <recommendedName>
        <fullName evidence="3">Portal protein</fullName>
    </recommendedName>
</protein>
<evidence type="ECO:0000256" key="1">
    <source>
        <dbReference type="SAM" id="MobiDB-lite"/>
    </source>
</evidence>
<organism evidence="2">
    <name type="scientific">candidate division WOR-3 bacterium</name>
    <dbReference type="NCBI Taxonomy" id="2052148"/>
    <lineage>
        <taxon>Bacteria</taxon>
        <taxon>Bacteria division WOR-3</taxon>
    </lineage>
</organism>
<reference evidence="2" key="1">
    <citation type="journal article" date="2020" name="mSystems">
        <title>Genome- and Community-Level Interaction Insights into Carbon Utilization and Element Cycling Functions of Hydrothermarchaeota in Hydrothermal Sediment.</title>
        <authorList>
            <person name="Zhou Z."/>
            <person name="Liu Y."/>
            <person name="Xu W."/>
            <person name="Pan J."/>
            <person name="Luo Z.H."/>
            <person name="Li M."/>
        </authorList>
    </citation>
    <scope>NUCLEOTIDE SEQUENCE [LARGE SCALE GENOMIC DNA]</scope>
    <source>
        <strain evidence="2">SpSt-754</strain>
    </source>
</reference>
<evidence type="ECO:0000313" key="2">
    <source>
        <dbReference type="EMBL" id="HGB36244.1"/>
    </source>
</evidence>
<sequence length="685" mass="77516">MPENGLLRVLTPDQVTEQKNKKEAELGSILLGNQKEDFQTNLAAYIRKCWEEAKKAKRDVLEQILKNKRQIEGKYEPDVLATLQAANVPIYFMMLTFAKCRSAVSWLKEAICQPGNKIWDIEPTPQPQLPPDAEKAVQEKFFSNIFSLVASKIAMQGQEVNPFAIIEAIRPIIVDFEKDREAILKKEAKKRCDRIREKLDDVLTEGSFYDALQDFLVDVVLKTGFLKGPVKRKVPSIKVKLVDGRGKPEPVDEMIDVFERRSPFNIYPQPGSVDINDGYLIDHIRMRPKELRALKGVPGFKDSEIDAVLEKYREGGLREWLDYEAEKREILEEEEGSFHSLDERIDCLEFWGTVQGKMLLNWGYEGEEKIEELEEYDIVAWLIGEHVIGAMLNPDLLKRKPFYKVSYAEEQDAFWGKGLPEIIEAVQRACNACARAIIHNVGIASGPQVEIDKDRLAPGEEAQVRPWRVWLTTNDQFQNRPAITFYAPPMVVERLIGVYKFFSNLADEYCGIPGYAHGETQIGGAGNTASGLSMLITQSSRGIKALVQDIDRKVIVPAVENEYYNVIQEIENLDIIPDFKIVAKGAMALLAKEQMAIRRIEFLQMTNNPQDIQIMGVDGRRYLLKTAAKALDLEPEEVVPKKEELEGMAVQPIASQRKPQTLGPGGEPVVGTDFRQFNPYGMNAG</sequence>
<feature type="region of interest" description="Disordered" evidence="1">
    <location>
        <begin position="649"/>
        <end position="673"/>
    </location>
</feature>